<gene>
    <name evidence="2" type="ORF">PEVE_00004304</name>
</gene>
<dbReference type="Proteomes" id="UP001159427">
    <property type="component" value="Unassembled WGS sequence"/>
</dbReference>
<sequence length="117" mass="13905">MCDRGIFETLFRSVNPFVKNFKFKYEGLPTLAVMFRENFWFFTFDIESGYHHLDINSNFWKFLGFSWSFNGVFCPSVCLQLVIYLRRCLNRSLLVGDPLVFLLLCILMMESLPADRY</sequence>
<feature type="transmembrane region" description="Helical" evidence="1">
    <location>
        <begin position="67"/>
        <end position="85"/>
    </location>
</feature>
<comment type="caution">
    <text evidence="2">The sequence shown here is derived from an EMBL/GenBank/DDBJ whole genome shotgun (WGS) entry which is preliminary data.</text>
</comment>
<name>A0ABN8QFB9_9CNID</name>
<protein>
    <recommendedName>
        <fullName evidence="4">Reverse transcriptase domain-containing protein</fullName>
    </recommendedName>
</protein>
<keyword evidence="1" id="KW-0472">Membrane</keyword>
<feature type="transmembrane region" description="Helical" evidence="1">
    <location>
        <begin position="92"/>
        <end position="109"/>
    </location>
</feature>
<dbReference type="EMBL" id="CALNXI010001267">
    <property type="protein sequence ID" value="CAH3162597.1"/>
    <property type="molecule type" value="Genomic_DNA"/>
</dbReference>
<accession>A0ABN8QFB9</accession>
<keyword evidence="1" id="KW-1133">Transmembrane helix</keyword>
<keyword evidence="3" id="KW-1185">Reference proteome</keyword>
<dbReference type="PANTHER" id="PTHR33050:SF7">
    <property type="entry name" value="RIBONUCLEASE H"/>
    <property type="match status" value="1"/>
</dbReference>
<dbReference type="InterPro" id="IPR052055">
    <property type="entry name" value="Hepadnavirus_pol/RT"/>
</dbReference>
<proteinExistence type="predicted"/>
<dbReference type="PANTHER" id="PTHR33050">
    <property type="entry name" value="REVERSE TRANSCRIPTASE DOMAIN-CONTAINING PROTEIN"/>
    <property type="match status" value="1"/>
</dbReference>
<organism evidence="2 3">
    <name type="scientific">Porites evermanni</name>
    <dbReference type="NCBI Taxonomy" id="104178"/>
    <lineage>
        <taxon>Eukaryota</taxon>
        <taxon>Metazoa</taxon>
        <taxon>Cnidaria</taxon>
        <taxon>Anthozoa</taxon>
        <taxon>Hexacorallia</taxon>
        <taxon>Scleractinia</taxon>
        <taxon>Fungiina</taxon>
        <taxon>Poritidae</taxon>
        <taxon>Porites</taxon>
    </lineage>
</organism>
<evidence type="ECO:0000313" key="2">
    <source>
        <dbReference type="EMBL" id="CAH3162597.1"/>
    </source>
</evidence>
<evidence type="ECO:0000313" key="3">
    <source>
        <dbReference type="Proteomes" id="UP001159427"/>
    </source>
</evidence>
<evidence type="ECO:0000256" key="1">
    <source>
        <dbReference type="SAM" id="Phobius"/>
    </source>
</evidence>
<keyword evidence="1" id="KW-0812">Transmembrane</keyword>
<dbReference type="InterPro" id="IPR043502">
    <property type="entry name" value="DNA/RNA_pol_sf"/>
</dbReference>
<dbReference type="SUPFAM" id="SSF56672">
    <property type="entry name" value="DNA/RNA polymerases"/>
    <property type="match status" value="1"/>
</dbReference>
<reference evidence="2 3" key="1">
    <citation type="submission" date="2022-05" db="EMBL/GenBank/DDBJ databases">
        <authorList>
            <consortium name="Genoscope - CEA"/>
            <person name="William W."/>
        </authorList>
    </citation>
    <scope>NUCLEOTIDE SEQUENCE [LARGE SCALE GENOMIC DNA]</scope>
</reference>
<evidence type="ECO:0008006" key="4">
    <source>
        <dbReference type="Google" id="ProtNLM"/>
    </source>
</evidence>